<reference evidence="3 4" key="1">
    <citation type="submission" date="2024-01" db="EMBL/GenBank/DDBJ databases">
        <title>The genomes of 5 underutilized Papilionoideae crops provide insights into root nodulation and disease resistanc.</title>
        <authorList>
            <person name="Jiang F."/>
        </authorList>
    </citation>
    <scope>NUCLEOTIDE SEQUENCE [LARGE SCALE GENOMIC DNA]</scope>
    <source>
        <strain evidence="3">LVBAO_FW01</strain>
        <tissue evidence="3">Leaves</tissue>
    </source>
</reference>
<dbReference type="SUPFAM" id="SSF50249">
    <property type="entry name" value="Nucleic acid-binding proteins"/>
    <property type="match status" value="1"/>
</dbReference>
<evidence type="ECO:0000256" key="1">
    <source>
        <dbReference type="SAM" id="SignalP"/>
    </source>
</evidence>
<sequence>MATTTTIWSFSFLSLSQLEPSSSSMTMTSTTTPPSLSPFPFSNSKHKHTHNFTAKMPRLVSPNTSILQHPPHSQISADWQAAKAYKNFGIIYNGTIEGFNGGGLIVNSISKLPVLLASDSPVSVLEPDKTIQEIAKGLLYSHISVKVIKADEEKQNLIFSEKEAAWSRFSELVKVGDIFEGRVGSVEDFGAFVRLRFPDGLHHLTGLIHISELSWDLVTNARDILTEDDEVRVKVVNVDREKSRIYLSLKQVEEDPLLEDLDKVTPQDGLADPSSLGGGHSGGIHPLPGLQTILDELLHEDGIYDARIRRQGFEKRELSQELQLWLSNAPPTNQRFNLLARAAGQVQEIHLTTSLDQEGIKRALQRVLKRNKHSIGYQKGFTTIPN</sequence>
<keyword evidence="4" id="KW-1185">Reference proteome</keyword>
<dbReference type="InterPro" id="IPR012340">
    <property type="entry name" value="NA-bd_OB-fold"/>
</dbReference>
<name>A0AAN9MVP6_CANGL</name>
<comment type="caution">
    <text evidence="3">The sequence shown here is derived from an EMBL/GenBank/DDBJ whole genome shotgun (WGS) entry which is preliminary data.</text>
</comment>
<keyword evidence="1" id="KW-0732">Signal</keyword>
<organism evidence="3 4">
    <name type="scientific">Canavalia gladiata</name>
    <name type="common">Sword bean</name>
    <name type="synonym">Dolichos gladiatus</name>
    <dbReference type="NCBI Taxonomy" id="3824"/>
    <lineage>
        <taxon>Eukaryota</taxon>
        <taxon>Viridiplantae</taxon>
        <taxon>Streptophyta</taxon>
        <taxon>Embryophyta</taxon>
        <taxon>Tracheophyta</taxon>
        <taxon>Spermatophyta</taxon>
        <taxon>Magnoliopsida</taxon>
        <taxon>eudicotyledons</taxon>
        <taxon>Gunneridae</taxon>
        <taxon>Pentapetalae</taxon>
        <taxon>rosids</taxon>
        <taxon>fabids</taxon>
        <taxon>Fabales</taxon>
        <taxon>Fabaceae</taxon>
        <taxon>Papilionoideae</taxon>
        <taxon>50 kb inversion clade</taxon>
        <taxon>NPAAA clade</taxon>
        <taxon>indigoferoid/millettioid clade</taxon>
        <taxon>Phaseoleae</taxon>
        <taxon>Canavalia</taxon>
    </lineage>
</organism>
<dbReference type="SMART" id="SM00316">
    <property type="entry name" value="S1"/>
    <property type="match status" value="2"/>
</dbReference>
<accession>A0AAN9MVP6</accession>
<dbReference type="EMBL" id="JAYMYQ010000001">
    <property type="protein sequence ID" value="KAK7359349.1"/>
    <property type="molecule type" value="Genomic_DNA"/>
</dbReference>
<dbReference type="Pfam" id="PF00575">
    <property type="entry name" value="S1"/>
    <property type="match status" value="1"/>
</dbReference>
<feature type="chain" id="PRO_5043005615" description="S1 motif domain-containing protein" evidence="1">
    <location>
        <begin position="24"/>
        <end position="386"/>
    </location>
</feature>
<dbReference type="InterPro" id="IPR052757">
    <property type="entry name" value="Ribosomal_protein_S1"/>
</dbReference>
<dbReference type="AlphaFoldDB" id="A0AAN9MVP6"/>
<dbReference type="PANTHER" id="PTHR47559">
    <property type="entry name" value="OS03G0844900 PROTEIN"/>
    <property type="match status" value="1"/>
</dbReference>
<dbReference type="InterPro" id="IPR003029">
    <property type="entry name" value="S1_domain"/>
</dbReference>
<protein>
    <recommendedName>
        <fullName evidence="2">S1 motif domain-containing protein</fullName>
    </recommendedName>
</protein>
<gene>
    <name evidence="3" type="ORF">VNO77_01304</name>
</gene>
<dbReference type="Proteomes" id="UP001367508">
    <property type="component" value="Unassembled WGS sequence"/>
</dbReference>
<evidence type="ECO:0000259" key="2">
    <source>
        <dbReference type="PROSITE" id="PS50126"/>
    </source>
</evidence>
<dbReference type="PANTHER" id="PTHR47559:SF1">
    <property type="entry name" value="OS03G0844900 PROTEIN"/>
    <property type="match status" value="1"/>
</dbReference>
<feature type="signal peptide" evidence="1">
    <location>
        <begin position="1"/>
        <end position="23"/>
    </location>
</feature>
<proteinExistence type="predicted"/>
<dbReference type="Gene3D" id="2.40.50.140">
    <property type="entry name" value="Nucleic acid-binding proteins"/>
    <property type="match status" value="1"/>
</dbReference>
<evidence type="ECO:0000313" key="4">
    <source>
        <dbReference type="Proteomes" id="UP001367508"/>
    </source>
</evidence>
<dbReference type="FunFam" id="2.40.50.140:FF:000103">
    <property type="entry name" value="protein RRP5 homolog"/>
    <property type="match status" value="1"/>
</dbReference>
<dbReference type="PROSITE" id="PS50126">
    <property type="entry name" value="S1"/>
    <property type="match status" value="1"/>
</dbReference>
<evidence type="ECO:0000313" key="3">
    <source>
        <dbReference type="EMBL" id="KAK7359349.1"/>
    </source>
</evidence>
<dbReference type="GO" id="GO:0003676">
    <property type="term" value="F:nucleic acid binding"/>
    <property type="evidence" value="ECO:0007669"/>
    <property type="project" value="InterPro"/>
</dbReference>
<feature type="domain" description="S1 motif" evidence="2">
    <location>
        <begin position="176"/>
        <end position="250"/>
    </location>
</feature>